<keyword evidence="1" id="KW-1133">Transmembrane helix</keyword>
<feature type="transmembrane region" description="Helical" evidence="1">
    <location>
        <begin position="459"/>
        <end position="480"/>
    </location>
</feature>
<keyword evidence="1" id="KW-0812">Transmembrane</keyword>
<evidence type="ECO:0000313" key="2">
    <source>
        <dbReference type="EMBL" id="KAJ6443411.1"/>
    </source>
</evidence>
<feature type="transmembrane region" description="Helical" evidence="1">
    <location>
        <begin position="492"/>
        <end position="515"/>
    </location>
</feature>
<protein>
    <submittedName>
        <fullName evidence="2">Beta-1,2-xylosyltransferase 1</fullName>
    </submittedName>
</protein>
<dbReference type="AlphaFoldDB" id="A0AB34FYJ3"/>
<keyword evidence="1" id="KW-0472">Membrane</keyword>
<keyword evidence="3" id="KW-1185">Reference proteome</keyword>
<accession>A0AB34FYJ3</accession>
<organism evidence="2 3">
    <name type="scientific">Purpureocillium lavendulum</name>
    <dbReference type="NCBI Taxonomy" id="1247861"/>
    <lineage>
        <taxon>Eukaryota</taxon>
        <taxon>Fungi</taxon>
        <taxon>Dikarya</taxon>
        <taxon>Ascomycota</taxon>
        <taxon>Pezizomycotina</taxon>
        <taxon>Sordariomycetes</taxon>
        <taxon>Hypocreomycetidae</taxon>
        <taxon>Hypocreales</taxon>
        <taxon>Ophiocordycipitaceae</taxon>
        <taxon>Purpureocillium</taxon>
    </lineage>
</organism>
<name>A0AB34FYJ3_9HYPO</name>
<dbReference type="Proteomes" id="UP001163105">
    <property type="component" value="Unassembled WGS sequence"/>
</dbReference>
<feature type="transmembrane region" description="Helical" evidence="1">
    <location>
        <begin position="535"/>
        <end position="566"/>
    </location>
</feature>
<evidence type="ECO:0000256" key="1">
    <source>
        <dbReference type="SAM" id="Phobius"/>
    </source>
</evidence>
<proteinExistence type="predicted"/>
<reference evidence="2" key="1">
    <citation type="submission" date="2023-01" db="EMBL/GenBank/DDBJ databases">
        <title>The growth and conidiation of Purpureocillium lavendulum are regulated by nitrogen source and histone H3K14 acetylation.</title>
        <authorList>
            <person name="Tang P."/>
            <person name="Han J."/>
            <person name="Zhang C."/>
            <person name="Tang P."/>
            <person name="Qi F."/>
            <person name="Zhang K."/>
            <person name="Liang L."/>
        </authorList>
    </citation>
    <scope>NUCLEOTIDE SEQUENCE</scope>
    <source>
        <strain evidence="2">YMF1.00683</strain>
    </source>
</reference>
<comment type="caution">
    <text evidence="2">The sequence shown here is derived from an EMBL/GenBank/DDBJ whole genome shotgun (WGS) entry which is preliminary data.</text>
</comment>
<dbReference type="EMBL" id="JAQHRD010000003">
    <property type="protein sequence ID" value="KAJ6443411.1"/>
    <property type="molecule type" value="Genomic_DNA"/>
</dbReference>
<evidence type="ECO:0000313" key="3">
    <source>
        <dbReference type="Proteomes" id="UP001163105"/>
    </source>
</evidence>
<gene>
    <name evidence="2" type="ORF">O9K51_04590</name>
</gene>
<sequence>MHPFSFGPVFSLVAPAGHGLGGLGLVAVDVCDFALAVDDLDAALFELGDGVALHLGARRAASPLAAAALGVGAGRRGGRVGGGGGAAGLAHALLVAAAAAGAVLARHLGAGEGHAALGDDLVAGCGAGGAGLVHLLGGHAAALAGDGLGGGGLGVLHGDGGDVGDDADGGRGGLGPVVPAREGVEARADVAPHGLDLALLALELLVRLGDVAVRVCVLGVLLLVHLGEALFGARVVELGEGAAPRPLRHAALDVGPAPQHLVELLREDAPLDELLDALADLGRDDGHGLAHVLKVEVLLEQRVHRPVGGLRLARQRPLALGHRRRLELPDLLGELGLPPLVRRPPRLGVAGVHVRERPAIRVLGVRPVIIVVVVKEVAPHVGHGALDVLLRGLRGPCIKFGRLPRPVALALPRRWREKVLVVDLVCVQVSRLVLGVLVHALFVALTFGCIEGHVAKRRAVLFILVVIVVGGVIISRFLLCRLCIALGRSQRVGFPVNVLVVAGLVCRRVAAYVLVLEPLGLLVEVVDGKEAVVEAIGVFIVFLLVVVIVLFLFFRVLWYVLVVFVLELALESLQVFLVARHILFIIIVFFDLRTRIVVTLFLLVAFFLGVDLKAVLSESQALGLGLGFSVQNNVVALLQLVEHILREPQHAADNLPRLLPHLSGLEPIDIHLAQLKHVDLVAGFVAGRALALPALLEPALLLLADAGGETFERVLDEPQRLGRDRCGRLQEGIASSSVAAACVSLPGVEFVVAGAMLGGSAVSVCDVDVSVGDATAAMLCRAG</sequence>
<feature type="transmembrane region" description="Helical" evidence="1">
    <location>
        <begin position="420"/>
        <end position="447"/>
    </location>
</feature>